<sequence>MATPQLRGIELPKPCFRMGRLSPELLHVNGYEHLQTFFPTLTKIFRIAKRTYDNEIWMDTKWRITSIDCSGTSGPCNVKLEENKDTSGCLATDTKSVFMKVTHLLDPIHWIQGKYGLPKNMGLPWHHRSWMSTCQKLQDPGNQAYIETICSYVLGRIREEDISPHFNMFYGSFCALAKTYRYNLTEDYNSYRYERWFWNGYKRGVFRCKVQYADNSNESVSQEEIDELLRENTSDEEVSELDNVVIDENVEESTLEEVALDGFSDENVILRNSEKSGTSSECSESSEHTDEDESYELPYKIYAEISNYPVMLILTEKNTGTMDELFENIEEVGAEPGTDAWENKWTAWIFQVISALSCLQRLIGFTHNDLHTNNIVWTKTEQTHLYYKTYDNTYFKIPTYGKIFRIIDFGRAIFCVNKHMFISDDFKIGNDAEGQYVFKPLVQSFEKEIRPNFSFDLCRLVVSMIDGIFKVKPAKRKKGGILSKEPGLEIYETISDLYNFLWRMMIDDNGQNVFIKPNGSERFPGFDLYKHIAEFVHVAIPCQQIVQPIFGKYHIQEKQVPSNQKVYSLFC</sequence>
<organism evidence="2">
    <name type="scientific">viral metagenome</name>
    <dbReference type="NCBI Taxonomy" id="1070528"/>
    <lineage>
        <taxon>unclassified sequences</taxon>
        <taxon>metagenomes</taxon>
        <taxon>organismal metagenomes</taxon>
    </lineage>
</organism>
<dbReference type="Gene3D" id="1.10.510.10">
    <property type="entry name" value="Transferase(Phosphotransferase) domain 1"/>
    <property type="match status" value="1"/>
</dbReference>
<evidence type="ECO:0000313" key="2">
    <source>
        <dbReference type="EMBL" id="QHT14259.1"/>
    </source>
</evidence>
<evidence type="ECO:0008006" key="3">
    <source>
        <dbReference type="Google" id="ProtNLM"/>
    </source>
</evidence>
<dbReference type="EMBL" id="MN739580">
    <property type="protein sequence ID" value="QHT14259.1"/>
    <property type="molecule type" value="Genomic_DNA"/>
</dbReference>
<accession>A0A6C0DE59</accession>
<name>A0A6C0DE59_9ZZZZ</name>
<reference evidence="2" key="1">
    <citation type="journal article" date="2020" name="Nature">
        <title>Giant virus diversity and host interactions through global metagenomics.</title>
        <authorList>
            <person name="Schulz F."/>
            <person name="Roux S."/>
            <person name="Paez-Espino D."/>
            <person name="Jungbluth S."/>
            <person name="Walsh D.A."/>
            <person name="Denef V.J."/>
            <person name="McMahon K.D."/>
            <person name="Konstantinidis K.T."/>
            <person name="Eloe-Fadrosh E.A."/>
            <person name="Kyrpides N.C."/>
            <person name="Woyke T."/>
        </authorList>
    </citation>
    <scope>NUCLEOTIDE SEQUENCE</scope>
    <source>
        <strain evidence="2">GVMAG-M-3300023174-137</strain>
    </source>
</reference>
<protein>
    <recommendedName>
        <fullName evidence="3">Protein kinase domain-containing protein</fullName>
    </recommendedName>
</protein>
<dbReference type="SUPFAM" id="SSF56112">
    <property type="entry name" value="Protein kinase-like (PK-like)"/>
    <property type="match status" value="1"/>
</dbReference>
<feature type="region of interest" description="Disordered" evidence="1">
    <location>
        <begin position="273"/>
        <end position="293"/>
    </location>
</feature>
<dbReference type="AlphaFoldDB" id="A0A6C0DE59"/>
<proteinExistence type="predicted"/>
<evidence type="ECO:0000256" key="1">
    <source>
        <dbReference type="SAM" id="MobiDB-lite"/>
    </source>
</evidence>
<dbReference type="InterPro" id="IPR011009">
    <property type="entry name" value="Kinase-like_dom_sf"/>
</dbReference>